<comment type="similarity">
    <text evidence="4">Belongs to the peptidase M28 family. M28A subfamily.</text>
</comment>
<evidence type="ECO:0000256" key="11">
    <source>
        <dbReference type="ARBA" id="ARBA00022833"/>
    </source>
</evidence>
<dbReference type="SUPFAM" id="SSF53187">
    <property type="entry name" value="Zn-dependent exopeptidases"/>
    <property type="match status" value="1"/>
</dbReference>
<evidence type="ECO:0000313" key="17">
    <source>
        <dbReference type="Proteomes" id="UP000800039"/>
    </source>
</evidence>
<evidence type="ECO:0000256" key="7">
    <source>
        <dbReference type="ARBA" id="ARBA00022670"/>
    </source>
</evidence>
<dbReference type="GO" id="GO:0006508">
    <property type="term" value="P:proteolysis"/>
    <property type="evidence" value="ECO:0007669"/>
    <property type="project" value="UniProtKB-KW"/>
</dbReference>
<feature type="domain" description="Peptidase M28" evidence="15">
    <location>
        <begin position="240"/>
        <end position="454"/>
    </location>
</feature>
<dbReference type="InterPro" id="IPR041756">
    <property type="entry name" value="M28_SGAP-like"/>
</dbReference>
<dbReference type="EMBL" id="ML976618">
    <property type="protein sequence ID" value="KAF1842536.1"/>
    <property type="molecule type" value="Genomic_DNA"/>
</dbReference>
<dbReference type="GO" id="GO:0004177">
    <property type="term" value="F:aminopeptidase activity"/>
    <property type="evidence" value="ECO:0007669"/>
    <property type="project" value="UniProtKB-KW"/>
</dbReference>
<evidence type="ECO:0000256" key="5">
    <source>
        <dbReference type="ARBA" id="ARBA00022438"/>
    </source>
</evidence>
<keyword evidence="7 13" id="KW-0645">Protease</keyword>
<evidence type="ECO:0000256" key="3">
    <source>
        <dbReference type="ARBA" id="ARBA00005634"/>
    </source>
</evidence>
<dbReference type="GO" id="GO:0008235">
    <property type="term" value="F:metalloexopeptidase activity"/>
    <property type="evidence" value="ECO:0007669"/>
    <property type="project" value="InterPro"/>
</dbReference>
<comment type="subcellular location">
    <subcellularLocation>
        <location evidence="2">Secreted</location>
    </subcellularLocation>
</comment>
<evidence type="ECO:0000256" key="9">
    <source>
        <dbReference type="ARBA" id="ARBA00022729"/>
    </source>
</evidence>
<keyword evidence="6" id="KW-0964">Secreted</keyword>
<keyword evidence="9 13" id="KW-0732">Signal</keyword>
<dbReference type="PANTHER" id="PTHR12147">
    <property type="entry name" value="METALLOPEPTIDASE M28 FAMILY MEMBER"/>
    <property type="match status" value="1"/>
</dbReference>
<dbReference type="InterPro" id="IPR007484">
    <property type="entry name" value="Peptidase_M28"/>
</dbReference>
<evidence type="ECO:0000256" key="8">
    <source>
        <dbReference type="ARBA" id="ARBA00022723"/>
    </source>
</evidence>
<keyword evidence="12" id="KW-0325">Glycoprotein</keyword>
<gene>
    <name evidence="16" type="ORF">K460DRAFT_320700</name>
</gene>
<evidence type="ECO:0000256" key="10">
    <source>
        <dbReference type="ARBA" id="ARBA00022801"/>
    </source>
</evidence>
<evidence type="ECO:0000256" key="12">
    <source>
        <dbReference type="ARBA" id="ARBA00023180"/>
    </source>
</evidence>
<feature type="domain" description="PA" evidence="14">
    <location>
        <begin position="127"/>
        <end position="215"/>
    </location>
</feature>
<dbReference type="PANTHER" id="PTHR12147:SF26">
    <property type="entry name" value="PEPTIDASE M28 DOMAIN-CONTAINING PROTEIN"/>
    <property type="match status" value="1"/>
</dbReference>
<reference evidence="16" key="1">
    <citation type="submission" date="2020-01" db="EMBL/GenBank/DDBJ databases">
        <authorList>
            <consortium name="DOE Joint Genome Institute"/>
            <person name="Haridas S."/>
            <person name="Albert R."/>
            <person name="Binder M."/>
            <person name="Bloem J."/>
            <person name="Labutti K."/>
            <person name="Salamov A."/>
            <person name="Andreopoulos B."/>
            <person name="Baker S.E."/>
            <person name="Barry K."/>
            <person name="Bills G."/>
            <person name="Bluhm B.H."/>
            <person name="Cannon C."/>
            <person name="Castanera R."/>
            <person name="Culley D.E."/>
            <person name="Daum C."/>
            <person name="Ezra D."/>
            <person name="Gonzalez J.B."/>
            <person name="Henrissat B."/>
            <person name="Kuo A."/>
            <person name="Liang C."/>
            <person name="Lipzen A."/>
            <person name="Lutzoni F."/>
            <person name="Magnuson J."/>
            <person name="Mondo S."/>
            <person name="Nolan M."/>
            <person name="Ohm R."/>
            <person name="Pangilinan J."/>
            <person name="Park H.-J."/>
            <person name="Ramirez L."/>
            <person name="Alfaro M."/>
            <person name="Sun H."/>
            <person name="Tritt A."/>
            <person name="Yoshinaga Y."/>
            <person name="Zwiers L.-H."/>
            <person name="Turgeon B.G."/>
            <person name="Goodwin S.B."/>
            <person name="Spatafora J.W."/>
            <person name="Crous P.W."/>
            <person name="Grigoriev I.V."/>
        </authorList>
    </citation>
    <scope>NUCLEOTIDE SEQUENCE</scope>
    <source>
        <strain evidence="16">CBS 394.84</strain>
    </source>
</reference>
<dbReference type="CDD" id="cd03876">
    <property type="entry name" value="M28_SGAP_like"/>
    <property type="match status" value="1"/>
</dbReference>
<dbReference type="RefSeq" id="XP_040785099.1">
    <property type="nucleotide sequence ID" value="XM_040930454.1"/>
</dbReference>
<evidence type="ECO:0000256" key="13">
    <source>
        <dbReference type="RuleBase" id="RU361240"/>
    </source>
</evidence>
<dbReference type="FunFam" id="3.40.630.10:FF:000054">
    <property type="entry name" value="Peptide hydrolase"/>
    <property type="match status" value="1"/>
</dbReference>
<dbReference type="GO" id="GO:0046872">
    <property type="term" value="F:metal ion binding"/>
    <property type="evidence" value="ECO:0007669"/>
    <property type="project" value="UniProtKB-KW"/>
</dbReference>
<evidence type="ECO:0000256" key="6">
    <source>
        <dbReference type="ARBA" id="ARBA00022525"/>
    </source>
</evidence>
<feature type="signal peptide" evidence="13">
    <location>
        <begin position="1"/>
        <end position="22"/>
    </location>
</feature>
<proteinExistence type="inferred from homology"/>
<dbReference type="OrthoDB" id="10013407at2759"/>
<dbReference type="EC" id="3.4.-.-" evidence="13"/>
<evidence type="ECO:0000259" key="15">
    <source>
        <dbReference type="Pfam" id="PF04389"/>
    </source>
</evidence>
<evidence type="ECO:0000256" key="2">
    <source>
        <dbReference type="ARBA" id="ARBA00004613"/>
    </source>
</evidence>
<comment type="caution">
    <text evidence="16">The sequence shown here is derived from an EMBL/GenBank/DDBJ whole genome shotgun (WGS) entry which is preliminary data.</text>
</comment>
<dbReference type="Proteomes" id="UP000800039">
    <property type="component" value="Unassembled WGS sequence"/>
</dbReference>
<evidence type="ECO:0000256" key="1">
    <source>
        <dbReference type="ARBA" id="ARBA00001947"/>
    </source>
</evidence>
<evidence type="ECO:0000313" key="16">
    <source>
        <dbReference type="EMBL" id="KAF1842536.1"/>
    </source>
</evidence>
<evidence type="ECO:0000256" key="4">
    <source>
        <dbReference type="ARBA" id="ARBA00005957"/>
    </source>
</evidence>
<dbReference type="Pfam" id="PF02225">
    <property type="entry name" value="PA"/>
    <property type="match status" value="1"/>
</dbReference>
<keyword evidence="8 13" id="KW-0479">Metal-binding</keyword>
<keyword evidence="10 13" id="KW-0378">Hydrolase</keyword>
<dbReference type="GeneID" id="63847706"/>
<dbReference type="CDD" id="cd02130">
    <property type="entry name" value="PA_ScAPY_like"/>
    <property type="match status" value="1"/>
</dbReference>
<dbReference type="Pfam" id="PF04389">
    <property type="entry name" value="Peptidase_M28"/>
    <property type="match status" value="1"/>
</dbReference>
<dbReference type="SUPFAM" id="SSF52025">
    <property type="entry name" value="PA domain"/>
    <property type="match status" value="1"/>
</dbReference>
<keyword evidence="17" id="KW-1185">Reference proteome</keyword>
<organism evidence="16 17">
    <name type="scientific">Cucurbitaria berberidis CBS 394.84</name>
    <dbReference type="NCBI Taxonomy" id="1168544"/>
    <lineage>
        <taxon>Eukaryota</taxon>
        <taxon>Fungi</taxon>
        <taxon>Dikarya</taxon>
        <taxon>Ascomycota</taxon>
        <taxon>Pezizomycotina</taxon>
        <taxon>Dothideomycetes</taxon>
        <taxon>Pleosporomycetidae</taxon>
        <taxon>Pleosporales</taxon>
        <taxon>Pleosporineae</taxon>
        <taxon>Cucurbitariaceae</taxon>
        <taxon>Cucurbitaria</taxon>
    </lineage>
</organism>
<sequence>MGVFRSIAAVAASAAMVADAAAVQPRDYKTLVSSKSLRDSLHIDNLFAKAEILQDIAYKTPGKNRIIGSKGHEDTVAYIKGQLEQFPDYYTVETQAVPLNIGTNATLKANNKDIKAYPVTLAPGGNVTGPLVAIPNLGCNETDFPTSLNGSIALIKRGVCDYGAKVQLAAAHGASAVVAWNNGEGTLQGYSLSVLFPKGKLVPVVGITLGQGESLLAQLTAGVKITVDLSTEVKLYETLNVIAETKAGDHNNVIHVSGHSDSVYAGPGINDNGSGTISILEIALQLTNFTVNNAVRFSWWAAEEAGLLGAEYYVSKLSQAEKNKIRLMLDFDMMASPNFAYQIYDGDGSAYNLTGPAGSAEAEHEFASYFDSIGLNHTEIEFDGRSDYGPFLEAGIAAGGIAGGAEGIKTEEEAEQFGGAAGVPYDVNYHEDGDTVNNLNLDAWIQFSRAIAHMTAKYAVSWDGIPPRNATAAHKRSERYADLKSRFQMTKRYQNWV</sequence>
<keyword evidence="11 13" id="KW-0862">Zinc</keyword>
<evidence type="ECO:0000259" key="14">
    <source>
        <dbReference type="Pfam" id="PF02225"/>
    </source>
</evidence>
<name>A0A9P4GBK8_9PLEO</name>
<comment type="cofactor">
    <cofactor evidence="1">
        <name>Zn(2+)</name>
        <dbReference type="ChEBI" id="CHEBI:29105"/>
    </cofactor>
</comment>
<dbReference type="Gene3D" id="3.40.630.10">
    <property type="entry name" value="Zn peptidases"/>
    <property type="match status" value="1"/>
</dbReference>
<dbReference type="GO" id="GO:0005576">
    <property type="term" value="C:extracellular region"/>
    <property type="evidence" value="ECO:0007669"/>
    <property type="project" value="UniProtKB-SubCell"/>
</dbReference>
<feature type="chain" id="PRO_5040535910" description="Peptide hydrolase" evidence="13">
    <location>
        <begin position="23"/>
        <end position="497"/>
    </location>
</feature>
<accession>A0A9P4GBK8</accession>
<dbReference type="Gene3D" id="3.50.30.30">
    <property type="match status" value="1"/>
</dbReference>
<dbReference type="InterPro" id="IPR003137">
    <property type="entry name" value="PA_domain"/>
</dbReference>
<dbReference type="AlphaFoldDB" id="A0A9P4GBK8"/>
<comment type="similarity">
    <text evidence="3">Belongs to the peptidase M28 family. M28B subfamily.</text>
</comment>
<dbReference type="InterPro" id="IPR045175">
    <property type="entry name" value="M28_fam"/>
</dbReference>
<protein>
    <recommendedName>
        <fullName evidence="13">Peptide hydrolase</fullName>
        <ecNumber evidence="13">3.4.-.-</ecNumber>
    </recommendedName>
</protein>
<dbReference type="InterPro" id="IPR046450">
    <property type="entry name" value="PA_dom_sf"/>
</dbReference>
<keyword evidence="5" id="KW-0031">Aminopeptidase</keyword>